<accession>A0A0S4KJG5</accession>
<name>A0A0S4KJG5_BODSA</name>
<proteinExistence type="predicted"/>
<evidence type="ECO:0000256" key="1">
    <source>
        <dbReference type="SAM" id="SignalP"/>
    </source>
</evidence>
<feature type="signal peptide" evidence="1">
    <location>
        <begin position="1"/>
        <end position="36"/>
    </location>
</feature>
<evidence type="ECO:0000313" key="2">
    <source>
        <dbReference type="EMBL" id="CUI14687.1"/>
    </source>
</evidence>
<protein>
    <recommendedName>
        <fullName evidence="4">Membrane-associated protein</fullName>
    </recommendedName>
</protein>
<dbReference type="AlphaFoldDB" id="A0A0S4KJG5"/>
<keyword evidence="1" id="KW-0732">Signal</keyword>
<sequence>MKYVSAFQPRYQFNHCAPAVVWLMVWVLCFTDPLSAATPVPWERNLVVNGVARAGNMSCWTQESLYPTDIEWKCQLTTTRACDLGTMFSGPTGISPQSLHMCRISQRIFIAPILAEMNTLLRLSLRRQRVLIHTSASLAAYNDASSFSVRQLNSNGVINVCLFTPALRWLLTMMHRVSAFVSSIAMELSTCAYSHQRFVGCFG</sequence>
<dbReference type="EMBL" id="CYKH01001539">
    <property type="protein sequence ID" value="CUI14687.1"/>
    <property type="molecule type" value="Genomic_DNA"/>
</dbReference>
<keyword evidence="3" id="KW-1185">Reference proteome</keyword>
<organism evidence="2 3">
    <name type="scientific">Bodo saltans</name>
    <name type="common">Flagellated protozoan</name>
    <dbReference type="NCBI Taxonomy" id="75058"/>
    <lineage>
        <taxon>Eukaryota</taxon>
        <taxon>Discoba</taxon>
        <taxon>Euglenozoa</taxon>
        <taxon>Kinetoplastea</taxon>
        <taxon>Metakinetoplastina</taxon>
        <taxon>Eubodonida</taxon>
        <taxon>Bodonidae</taxon>
        <taxon>Bodo</taxon>
    </lineage>
</organism>
<dbReference type="VEuPathDB" id="TriTrypDB:BSAL_10685"/>
<evidence type="ECO:0000313" key="3">
    <source>
        <dbReference type="Proteomes" id="UP000051952"/>
    </source>
</evidence>
<gene>
    <name evidence="2" type="ORF">BSAL_10685</name>
</gene>
<dbReference type="Proteomes" id="UP000051952">
    <property type="component" value="Unassembled WGS sequence"/>
</dbReference>
<feature type="chain" id="PRO_5006623354" description="Membrane-associated protein" evidence="1">
    <location>
        <begin position="37"/>
        <end position="203"/>
    </location>
</feature>
<reference evidence="3" key="1">
    <citation type="submission" date="2015-09" db="EMBL/GenBank/DDBJ databases">
        <authorList>
            <consortium name="Pathogen Informatics"/>
        </authorList>
    </citation>
    <scope>NUCLEOTIDE SEQUENCE [LARGE SCALE GENOMIC DNA]</scope>
    <source>
        <strain evidence="3">Lake Konstanz</strain>
    </source>
</reference>
<evidence type="ECO:0008006" key="4">
    <source>
        <dbReference type="Google" id="ProtNLM"/>
    </source>
</evidence>